<accession>A0A6F8PN45</accession>
<reference evidence="2" key="1">
    <citation type="submission" date="2019-11" db="EMBL/GenBank/DDBJ databases">
        <title>Isolation and characterization of two novel species in the genus Thiomicrorhabdus.</title>
        <authorList>
            <person name="Mochizuki J."/>
            <person name="Kojima H."/>
            <person name="Fukui M."/>
        </authorList>
    </citation>
    <scope>NUCLEOTIDE SEQUENCE [LARGE SCALE GENOMIC DNA]</scope>
    <source>
        <strain evidence="2">AkT22</strain>
    </source>
</reference>
<dbReference type="Proteomes" id="UP000501466">
    <property type="component" value="Chromosome"/>
</dbReference>
<proteinExistence type="predicted"/>
<keyword evidence="2" id="KW-1185">Reference proteome</keyword>
<evidence type="ECO:0000313" key="2">
    <source>
        <dbReference type="Proteomes" id="UP000501466"/>
    </source>
</evidence>
<sequence>MDTLPYQERLTQLLIENYTLIKDGGMRKKSDPKIEGFMEAGLVLNVVNKTDLQAIINNAHKQVFGIPFSERIRPQNANDELLDIPTWMRDNKVMD</sequence>
<evidence type="ECO:0000313" key="1">
    <source>
        <dbReference type="EMBL" id="BBP43529.1"/>
    </source>
</evidence>
<dbReference type="EMBL" id="AP021888">
    <property type="protein sequence ID" value="BBP43529.1"/>
    <property type="molecule type" value="Genomic_DNA"/>
</dbReference>
<name>A0A6F8PN45_9GAMM</name>
<protein>
    <submittedName>
        <fullName evidence="1">Uncharacterized protein</fullName>
    </submittedName>
</protein>
<dbReference type="KEGG" id="tzo:THMIRHAT_12750"/>
<organism evidence="1 2">
    <name type="scientific">Thiosulfativibrio zosterae</name>
    <dbReference type="NCBI Taxonomy" id="2675053"/>
    <lineage>
        <taxon>Bacteria</taxon>
        <taxon>Pseudomonadati</taxon>
        <taxon>Pseudomonadota</taxon>
        <taxon>Gammaproteobacteria</taxon>
        <taxon>Thiotrichales</taxon>
        <taxon>Piscirickettsiaceae</taxon>
        <taxon>Thiosulfativibrio</taxon>
    </lineage>
</organism>
<dbReference type="RefSeq" id="WP_173291319.1">
    <property type="nucleotide sequence ID" value="NZ_AP021888.1"/>
</dbReference>
<dbReference type="AlphaFoldDB" id="A0A6F8PN45"/>
<gene>
    <name evidence="1" type="ORF">THMIRHAT_12750</name>
</gene>